<feature type="region of interest" description="Disordered" evidence="1">
    <location>
        <begin position="1"/>
        <end position="61"/>
    </location>
</feature>
<dbReference type="EMBL" id="JAPQKO010000001">
    <property type="protein sequence ID" value="KAJ5183130.1"/>
    <property type="molecule type" value="Genomic_DNA"/>
</dbReference>
<evidence type="ECO:0000256" key="1">
    <source>
        <dbReference type="SAM" id="MobiDB-lite"/>
    </source>
</evidence>
<accession>A0A9W9LZ92</accession>
<feature type="compositionally biased region" description="Polar residues" evidence="1">
    <location>
        <begin position="43"/>
        <end position="55"/>
    </location>
</feature>
<dbReference type="AlphaFoldDB" id="A0A9W9LZ92"/>
<reference evidence="2" key="1">
    <citation type="submission" date="2022-11" db="EMBL/GenBank/DDBJ databases">
        <authorList>
            <person name="Petersen C."/>
        </authorList>
    </citation>
    <scope>NUCLEOTIDE SEQUENCE</scope>
    <source>
        <strain evidence="2">IBT 21917</strain>
    </source>
</reference>
<name>A0A9W9LZ92_9EURO</name>
<keyword evidence="3" id="KW-1185">Reference proteome</keyword>
<proteinExistence type="predicted"/>
<dbReference type="OrthoDB" id="4366014at2759"/>
<protein>
    <submittedName>
        <fullName evidence="2">Uncharacterized protein</fullName>
    </submittedName>
</protein>
<reference evidence="2" key="2">
    <citation type="journal article" date="2023" name="IMA Fungus">
        <title>Comparative genomic study of the Penicillium genus elucidates a diverse pangenome and 15 lateral gene transfer events.</title>
        <authorList>
            <person name="Petersen C."/>
            <person name="Sorensen T."/>
            <person name="Nielsen M.R."/>
            <person name="Sondergaard T.E."/>
            <person name="Sorensen J.L."/>
            <person name="Fitzpatrick D.A."/>
            <person name="Frisvad J.C."/>
            <person name="Nielsen K.L."/>
        </authorList>
    </citation>
    <scope>NUCLEOTIDE SEQUENCE</scope>
    <source>
        <strain evidence="2">IBT 21917</strain>
    </source>
</reference>
<feature type="compositionally biased region" description="Low complexity" evidence="1">
    <location>
        <begin position="16"/>
        <end position="29"/>
    </location>
</feature>
<dbReference type="Proteomes" id="UP001146351">
    <property type="component" value="Unassembled WGS sequence"/>
</dbReference>
<gene>
    <name evidence="2" type="ORF">N7492_000746</name>
</gene>
<comment type="caution">
    <text evidence="2">The sequence shown here is derived from an EMBL/GenBank/DDBJ whole genome shotgun (WGS) entry which is preliminary data.</text>
</comment>
<evidence type="ECO:0000313" key="3">
    <source>
        <dbReference type="Proteomes" id="UP001146351"/>
    </source>
</evidence>
<evidence type="ECO:0000313" key="2">
    <source>
        <dbReference type="EMBL" id="KAJ5183130.1"/>
    </source>
</evidence>
<sequence length="75" mass="8044">MPSFTSKSKTVKLSDDSASTHSTVSTATTLKGAESPKKKFFSRDSTSTPASNTPGEKNAKRALHYEAVASYLSMR</sequence>
<organism evidence="2 3">
    <name type="scientific">Penicillium capsulatum</name>
    <dbReference type="NCBI Taxonomy" id="69766"/>
    <lineage>
        <taxon>Eukaryota</taxon>
        <taxon>Fungi</taxon>
        <taxon>Dikarya</taxon>
        <taxon>Ascomycota</taxon>
        <taxon>Pezizomycotina</taxon>
        <taxon>Eurotiomycetes</taxon>
        <taxon>Eurotiomycetidae</taxon>
        <taxon>Eurotiales</taxon>
        <taxon>Aspergillaceae</taxon>
        <taxon>Penicillium</taxon>
    </lineage>
</organism>